<reference evidence="18" key="2">
    <citation type="submission" date="2018-05" db="EMBL/GenBank/DDBJ databases">
        <title>OmerRS3 (Oryza meridionalis Reference Sequence Version 3).</title>
        <authorList>
            <person name="Zhang J."/>
            <person name="Kudrna D."/>
            <person name="Lee S."/>
            <person name="Talag J."/>
            <person name="Welchert J."/>
            <person name="Wing R.A."/>
        </authorList>
    </citation>
    <scope>NUCLEOTIDE SEQUENCE [LARGE SCALE GENOMIC DNA]</scope>
    <source>
        <strain evidence="18">cv. OR44</strain>
    </source>
</reference>
<evidence type="ECO:0000256" key="9">
    <source>
        <dbReference type="ARBA" id="ARBA00023002"/>
    </source>
</evidence>
<evidence type="ECO:0000256" key="14">
    <source>
        <dbReference type="ARBA" id="ARBA00049332"/>
    </source>
</evidence>
<evidence type="ECO:0000256" key="11">
    <source>
        <dbReference type="ARBA" id="ARBA00048379"/>
    </source>
</evidence>
<keyword evidence="5 15" id="KW-0479">Metal-binding</keyword>
<evidence type="ECO:0000256" key="13">
    <source>
        <dbReference type="ARBA" id="ARBA00049311"/>
    </source>
</evidence>
<keyword evidence="7 15" id="KW-0862">Zinc</keyword>
<comment type="catalytic activity">
    <reaction evidence="12">
        <text>(E)-caffeyl alcohol + NADP(+) = (E)-caffeyl aldehyde + NADPH + H(+)</text>
        <dbReference type="Rhea" id="RHEA:45728"/>
        <dbReference type="ChEBI" id="CHEBI:15378"/>
        <dbReference type="ChEBI" id="CHEBI:28323"/>
        <dbReference type="ChEBI" id="CHEBI:31334"/>
        <dbReference type="ChEBI" id="CHEBI:57783"/>
        <dbReference type="ChEBI" id="CHEBI:58349"/>
    </reaction>
    <physiologicalReaction direction="right-to-left" evidence="12">
        <dbReference type="Rhea" id="RHEA:45730"/>
    </physiologicalReaction>
</comment>
<comment type="cofactor">
    <cofactor evidence="1 15">
        <name>Zn(2+)</name>
        <dbReference type="ChEBI" id="CHEBI:29105"/>
    </cofactor>
</comment>
<comment type="catalytic activity">
    <reaction evidence="13">
        <text>(E)-coniferol + NADP(+) = (E)-coniferaldehyde + NADPH + H(+)</text>
        <dbReference type="Rhea" id="RHEA:22444"/>
        <dbReference type="ChEBI" id="CHEBI:15378"/>
        <dbReference type="ChEBI" id="CHEBI:16547"/>
        <dbReference type="ChEBI" id="CHEBI:17745"/>
        <dbReference type="ChEBI" id="CHEBI:57783"/>
        <dbReference type="ChEBI" id="CHEBI:58349"/>
        <dbReference type="EC" id="1.1.1.195"/>
    </reaction>
    <physiologicalReaction direction="right-to-left" evidence="13">
        <dbReference type="Rhea" id="RHEA:22446"/>
    </physiologicalReaction>
</comment>
<dbReference type="CDD" id="cd05283">
    <property type="entry name" value="CAD1"/>
    <property type="match status" value="1"/>
</dbReference>
<keyword evidence="6" id="KW-0438">Lignin biosynthesis</keyword>
<evidence type="ECO:0000256" key="16">
    <source>
        <dbReference type="SAM" id="MobiDB-lite"/>
    </source>
</evidence>
<dbReference type="Gene3D" id="3.40.50.720">
    <property type="entry name" value="NAD(P)-binding Rossmann-like Domain"/>
    <property type="match status" value="1"/>
</dbReference>
<keyword evidence="19" id="KW-1185">Reference proteome</keyword>
<dbReference type="GO" id="GO:0008270">
    <property type="term" value="F:zinc ion binding"/>
    <property type="evidence" value="ECO:0007669"/>
    <property type="project" value="InterPro"/>
</dbReference>
<sequence length="414" mass="43402">MAPTTTATAAAEQAPPPPPPQHTRKAVGLAAHDDSGHLTPIRISRRKTGDDDVAIKVLYCGICHSDLHTIKNEWRNAVYPVVAGHEITGVVTEVGKNVARFKAGDEVGVGCMVNTCGGCESCRDGCENYCSGGVVFTYNSVDRDGTRTYGGYSDAVVVSQRFVVRFPSSAGGGGGGAALPLDSGAPLLCAGVTVYAPMRQHGLCEAGKHVGVVGLGGLGHVAVKFARAFGMRVTVISTSPAKRQEALERLGADGFIVSTNASEMKCNFARLCKPKKSLNTTDAPHCRQSILRLFGQAAMGTMHGIINTASASTSMHSYLALLKPKGKMILVGLPEKPLQIPTFALVGGGKILAGSCMGSISETQEMIDFAAEHGVAADIELIGADEVNTAMERLAKGDVRYRFVVDIGNTLRSD</sequence>
<dbReference type="InterPro" id="IPR036291">
    <property type="entry name" value="NAD(P)-bd_dom_sf"/>
</dbReference>
<dbReference type="InterPro" id="IPR011032">
    <property type="entry name" value="GroES-like_sf"/>
</dbReference>
<dbReference type="InterPro" id="IPR013149">
    <property type="entry name" value="ADH-like_C"/>
</dbReference>
<comment type="similarity">
    <text evidence="15">Belongs to the zinc-containing alcohol dehydrogenase family.</text>
</comment>
<feature type="compositionally biased region" description="Low complexity" evidence="16">
    <location>
        <begin position="1"/>
        <end position="13"/>
    </location>
</feature>
<comment type="pathway">
    <text evidence="2">Aromatic compound metabolism; phenylpropanoid biosynthesis.</text>
</comment>
<dbReference type="eggNOG" id="KOG0023">
    <property type="taxonomic scope" value="Eukaryota"/>
</dbReference>
<dbReference type="Pfam" id="PF08240">
    <property type="entry name" value="ADH_N"/>
    <property type="match status" value="1"/>
</dbReference>
<dbReference type="Proteomes" id="UP000008021">
    <property type="component" value="Chromosome 4"/>
</dbReference>
<dbReference type="PANTHER" id="PTHR42683">
    <property type="entry name" value="ALDEHYDE REDUCTASE"/>
    <property type="match status" value="1"/>
</dbReference>
<dbReference type="HOGENOM" id="CLU_026673_20_2_1"/>
<dbReference type="InterPro" id="IPR002328">
    <property type="entry name" value="ADH_Zn_CS"/>
</dbReference>
<comment type="catalytic activity">
    <reaction evidence="10">
        <text>(E)-4-coumaroyl alcohol + NADP(+) = (E)-4-coumaraldehyde + NADPH + H(+)</text>
        <dbReference type="Rhea" id="RHEA:45724"/>
        <dbReference type="ChEBI" id="CHEBI:15378"/>
        <dbReference type="ChEBI" id="CHEBI:28353"/>
        <dbReference type="ChEBI" id="CHEBI:57783"/>
        <dbReference type="ChEBI" id="CHEBI:58349"/>
        <dbReference type="ChEBI" id="CHEBI:64555"/>
        <dbReference type="EC" id="1.1.1.195"/>
    </reaction>
    <physiologicalReaction direction="right-to-left" evidence="10">
        <dbReference type="Rhea" id="RHEA:45726"/>
    </physiologicalReaction>
</comment>
<evidence type="ECO:0000256" key="6">
    <source>
        <dbReference type="ARBA" id="ARBA00022733"/>
    </source>
</evidence>
<dbReference type="InterPro" id="IPR020843">
    <property type="entry name" value="ER"/>
</dbReference>
<keyword evidence="8" id="KW-0521">NADP</keyword>
<name>A0A0E0DI92_9ORYZ</name>
<keyword evidence="9" id="KW-0560">Oxidoreductase</keyword>
<dbReference type="SUPFAM" id="SSF51735">
    <property type="entry name" value="NAD(P)-binding Rossmann-fold domains"/>
    <property type="match status" value="1"/>
</dbReference>
<dbReference type="FunFam" id="3.40.50.720:FF:001451">
    <property type="entry name" value="Putative cinnamyl alcohol dehydrogenase 6"/>
    <property type="match status" value="1"/>
</dbReference>
<evidence type="ECO:0000256" key="10">
    <source>
        <dbReference type="ARBA" id="ARBA00047329"/>
    </source>
</evidence>
<evidence type="ECO:0000313" key="19">
    <source>
        <dbReference type="Proteomes" id="UP000008021"/>
    </source>
</evidence>
<dbReference type="GO" id="GO:0009809">
    <property type="term" value="P:lignin biosynthetic process"/>
    <property type="evidence" value="ECO:0007669"/>
    <property type="project" value="UniProtKB-KW"/>
</dbReference>
<dbReference type="SUPFAM" id="SSF50129">
    <property type="entry name" value="GroES-like"/>
    <property type="match status" value="1"/>
</dbReference>
<dbReference type="AlphaFoldDB" id="A0A0E0DI92"/>
<dbReference type="Pfam" id="PF00107">
    <property type="entry name" value="ADH_zinc_N"/>
    <property type="match status" value="1"/>
</dbReference>
<reference evidence="18" key="1">
    <citation type="submission" date="2015-04" db="UniProtKB">
        <authorList>
            <consortium name="EnsemblPlants"/>
        </authorList>
    </citation>
    <scope>IDENTIFICATION</scope>
</reference>
<proteinExistence type="inferred from homology"/>
<dbReference type="SMART" id="SM00829">
    <property type="entry name" value="PKS_ER"/>
    <property type="match status" value="1"/>
</dbReference>
<dbReference type="PROSITE" id="PS00059">
    <property type="entry name" value="ADH_ZINC"/>
    <property type="match status" value="1"/>
</dbReference>
<dbReference type="STRING" id="40149.A0A0E0DI92"/>
<dbReference type="GO" id="GO:0045551">
    <property type="term" value="F:cinnamyl-alcohol dehydrogenase activity"/>
    <property type="evidence" value="ECO:0007669"/>
    <property type="project" value="UniProtKB-EC"/>
</dbReference>
<dbReference type="EC" id="1.1.1.195" evidence="4"/>
<evidence type="ECO:0000256" key="15">
    <source>
        <dbReference type="RuleBase" id="RU361277"/>
    </source>
</evidence>
<feature type="domain" description="Enoyl reductase (ER)" evidence="17">
    <location>
        <begin position="31"/>
        <end position="405"/>
    </location>
</feature>
<evidence type="ECO:0000256" key="1">
    <source>
        <dbReference type="ARBA" id="ARBA00001947"/>
    </source>
</evidence>
<accession>A0A0E0DI92</accession>
<feature type="region of interest" description="Disordered" evidence="16">
    <location>
        <begin position="1"/>
        <end position="25"/>
    </location>
</feature>
<evidence type="ECO:0000256" key="12">
    <source>
        <dbReference type="ARBA" id="ARBA00049226"/>
    </source>
</evidence>
<dbReference type="InterPro" id="IPR013154">
    <property type="entry name" value="ADH-like_N"/>
</dbReference>
<evidence type="ECO:0000256" key="2">
    <source>
        <dbReference type="ARBA" id="ARBA00004928"/>
    </source>
</evidence>
<dbReference type="FunFam" id="3.90.180.10:FF:000004">
    <property type="entry name" value="probable cinnamyl alcohol dehydrogenase"/>
    <property type="match status" value="1"/>
</dbReference>
<evidence type="ECO:0000256" key="8">
    <source>
        <dbReference type="ARBA" id="ARBA00022857"/>
    </source>
</evidence>
<dbReference type="UniPathway" id="UPA00711"/>
<dbReference type="FunFam" id="3.40.50.720:FF:000022">
    <property type="entry name" value="Cinnamyl alcohol dehydrogenase"/>
    <property type="match status" value="1"/>
</dbReference>
<evidence type="ECO:0000256" key="5">
    <source>
        <dbReference type="ARBA" id="ARBA00022723"/>
    </source>
</evidence>
<dbReference type="Gene3D" id="3.90.180.10">
    <property type="entry name" value="Medium-chain alcohol dehydrogenases, catalytic domain"/>
    <property type="match status" value="1"/>
</dbReference>
<comment type="subunit">
    <text evidence="3">Homodimer.</text>
</comment>
<dbReference type="InterPro" id="IPR047109">
    <property type="entry name" value="CAD-like"/>
</dbReference>
<comment type="catalytic activity">
    <reaction evidence="11">
        <text>(E)-sinapyl alcohol + NADP(+) = (E)-sinapaldehyde + NADPH + H(+)</text>
        <dbReference type="Rhea" id="RHEA:45704"/>
        <dbReference type="ChEBI" id="CHEBI:15378"/>
        <dbReference type="ChEBI" id="CHEBI:27949"/>
        <dbReference type="ChEBI" id="CHEBI:57783"/>
        <dbReference type="ChEBI" id="CHEBI:58349"/>
        <dbReference type="ChEBI" id="CHEBI:64557"/>
        <dbReference type="EC" id="1.1.1.195"/>
    </reaction>
    <physiologicalReaction direction="right-to-left" evidence="11">
        <dbReference type="Rhea" id="RHEA:45706"/>
    </physiologicalReaction>
</comment>
<dbReference type="Gramene" id="OMERI04G20730.1">
    <property type="protein sequence ID" value="OMERI04G20730.1"/>
    <property type="gene ID" value="OMERI04G20730"/>
</dbReference>
<evidence type="ECO:0000256" key="3">
    <source>
        <dbReference type="ARBA" id="ARBA00011738"/>
    </source>
</evidence>
<organism evidence="18">
    <name type="scientific">Oryza meridionalis</name>
    <dbReference type="NCBI Taxonomy" id="40149"/>
    <lineage>
        <taxon>Eukaryota</taxon>
        <taxon>Viridiplantae</taxon>
        <taxon>Streptophyta</taxon>
        <taxon>Embryophyta</taxon>
        <taxon>Tracheophyta</taxon>
        <taxon>Spermatophyta</taxon>
        <taxon>Magnoliopsida</taxon>
        <taxon>Liliopsida</taxon>
        <taxon>Poales</taxon>
        <taxon>Poaceae</taxon>
        <taxon>BOP clade</taxon>
        <taxon>Oryzoideae</taxon>
        <taxon>Oryzeae</taxon>
        <taxon>Oryzinae</taxon>
        <taxon>Oryza</taxon>
    </lineage>
</organism>
<protein>
    <recommendedName>
        <fullName evidence="4">cinnamyl-alcohol dehydrogenase</fullName>
        <ecNumber evidence="4">1.1.1.195</ecNumber>
    </recommendedName>
</protein>
<comment type="catalytic activity">
    <reaction evidence="14">
        <text>(E)-cinnamyl alcohol + NADP(+) = (E)-cinnamaldehyde + NADPH + H(+)</text>
        <dbReference type="Rhea" id="RHEA:10392"/>
        <dbReference type="ChEBI" id="CHEBI:15378"/>
        <dbReference type="ChEBI" id="CHEBI:16731"/>
        <dbReference type="ChEBI" id="CHEBI:33227"/>
        <dbReference type="ChEBI" id="CHEBI:57783"/>
        <dbReference type="ChEBI" id="CHEBI:58349"/>
        <dbReference type="EC" id="1.1.1.195"/>
    </reaction>
    <physiologicalReaction direction="right-to-left" evidence="14">
        <dbReference type="Rhea" id="RHEA:10394"/>
    </physiologicalReaction>
</comment>
<evidence type="ECO:0000259" key="17">
    <source>
        <dbReference type="SMART" id="SM00829"/>
    </source>
</evidence>
<evidence type="ECO:0000313" key="18">
    <source>
        <dbReference type="EnsemblPlants" id="OMERI04G20730.1"/>
    </source>
</evidence>
<evidence type="ECO:0000256" key="7">
    <source>
        <dbReference type="ARBA" id="ARBA00022833"/>
    </source>
</evidence>
<evidence type="ECO:0000256" key="4">
    <source>
        <dbReference type="ARBA" id="ARBA00013171"/>
    </source>
</evidence>
<dbReference type="EnsemblPlants" id="OMERI04G20730.1">
    <property type="protein sequence ID" value="OMERI04G20730.1"/>
    <property type="gene ID" value="OMERI04G20730"/>
</dbReference>